<dbReference type="GeneID" id="35444774"/>
<gene>
    <name evidence="1" type="ORF">RHIMIDRAFT_291112</name>
</gene>
<accession>A0A2G4SX49</accession>
<evidence type="ECO:0000313" key="2">
    <source>
        <dbReference type="Proteomes" id="UP000242254"/>
    </source>
</evidence>
<dbReference type="EMBL" id="KZ303847">
    <property type="protein sequence ID" value="PHZ13363.1"/>
    <property type="molecule type" value="Genomic_DNA"/>
</dbReference>
<dbReference type="Gene3D" id="3.30.420.10">
    <property type="entry name" value="Ribonuclease H-like superfamily/Ribonuclease H"/>
    <property type="match status" value="1"/>
</dbReference>
<dbReference type="GO" id="GO:0003676">
    <property type="term" value="F:nucleic acid binding"/>
    <property type="evidence" value="ECO:0007669"/>
    <property type="project" value="InterPro"/>
</dbReference>
<dbReference type="AlphaFoldDB" id="A0A2G4SX49"/>
<organism evidence="1 2">
    <name type="scientific">Rhizopus microsporus ATCC 52813</name>
    <dbReference type="NCBI Taxonomy" id="1340429"/>
    <lineage>
        <taxon>Eukaryota</taxon>
        <taxon>Fungi</taxon>
        <taxon>Fungi incertae sedis</taxon>
        <taxon>Mucoromycota</taxon>
        <taxon>Mucoromycotina</taxon>
        <taxon>Mucoromycetes</taxon>
        <taxon>Mucorales</taxon>
        <taxon>Mucorineae</taxon>
        <taxon>Rhizopodaceae</taxon>
        <taxon>Rhizopus</taxon>
    </lineage>
</organism>
<proteinExistence type="predicted"/>
<dbReference type="InterPro" id="IPR036397">
    <property type="entry name" value="RNaseH_sf"/>
</dbReference>
<sequence length="333" mass="38704">MNNHLRNTMLITIKKPYFEPEVKNSVENLQTRFEWFMKWKDSDLDFTKNCIFIDEAGFHINMRLNWARSKSGKKAIVKQPQTRAPTHTIIGAIRSSSIIHVAKKLLKELKHSDILSVVWKYADIFSEKTAYGFGKWCNSRKLCLTESGIKRKFNDLQQKASVRSLYVLKDEYIDNVIEDIVNHLPRYQKFIQSLKDEGYHVIGYARKSHAKKMMTHAFLARFSPLFTVYANESLLERDLNKQEHILSQIHADGDMQDMLVYISSLERVCIVAIDFVGLTTNCEDLKVFLKNNPNIDKLASCDASHVYDTQELLNDSDKIKVFDCRKKALQRSK</sequence>
<protein>
    <submittedName>
        <fullName evidence="1">Uncharacterized protein</fullName>
    </submittedName>
</protein>
<keyword evidence="2" id="KW-1185">Reference proteome</keyword>
<dbReference type="RefSeq" id="XP_023467071.1">
    <property type="nucleotide sequence ID" value="XM_023613785.1"/>
</dbReference>
<reference evidence="1 2" key="1">
    <citation type="journal article" date="2016" name="Proc. Natl. Acad. Sci. U.S.A.">
        <title>Lipid metabolic changes in an early divergent fungus govern the establishment of a mutualistic symbiosis with endobacteria.</title>
        <authorList>
            <person name="Lastovetsky O.A."/>
            <person name="Gaspar M.L."/>
            <person name="Mondo S.J."/>
            <person name="LaButti K.M."/>
            <person name="Sandor L."/>
            <person name="Grigoriev I.V."/>
            <person name="Henry S.A."/>
            <person name="Pawlowska T.E."/>
        </authorList>
    </citation>
    <scope>NUCLEOTIDE SEQUENCE [LARGE SCALE GENOMIC DNA]</scope>
    <source>
        <strain evidence="1 2">ATCC 52813</strain>
    </source>
</reference>
<evidence type="ECO:0000313" key="1">
    <source>
        <dbReference type="EMBL" id="PHZ13363.1"/>
    </source>
</evidence>
<dbReference type="Proteomes" id="UP000242254">
    <property type="component" value="Unassembled WGS sequence"/>
</dbReference>
<name>A0A2G4SX49_RHIZD</name>